<sequence>MSRLAKRALLHPVFSSRNLINCIERPADQIHNSECWKICKKRLQKERQDTELKQGRYGRVRETEKKRPPPPRPERKSVFCVFGLLRSSTETQTRQEFTFLLHLLSSFQQLASIWPTTERKKRAASAGEDRCQLSKQTLSLRNRQPSSRTSVFCN</sequence>
<accession>A0ABU7CB81</accession>
<feature type="region of interest" description="Disordered" evidence="1">
    <location>
        <begin position="48"/>
        <end position="75"/>
    </location>
</feature>
<evidence type="ECO:0000256" key="1">
    <source>
        <dbReference type="SAM" id="MobiDB-lite"/>
    </source>
</evidence>
<keyword evidence="3" id="KW-1185">Reference proteome</keyword>
<organism evidence="2 3">
    <name type="scientific">Ataeniobius toweri</name>
    <dbReference type="NCBI Taxonomy" id="208326"/>
    <lineage>
        <taxon>Eukaryota</taxon>
        <taxon>Metazoa</taxon>
        <taxon>Chordata</taxon>
        <taxon>Craniata</taxon>
        <taxon>Vertebrata</taxon>
        <taxon>Euteleostomi</taxon>
        <taxon>Actinopterygii</taxon>
        <taxon>Neopterygii</taxon>
        <taxon>Teleostei</taxon>
        <taxon>Neoteleostei</taxon>
        <taxon>Acanthomorphata</taxon>
        <taxon>Ovalentaria</taxon>
        <taxon>Atherinomorphae</taxon>
        <taxon>Cyprinodontiformes</taxon>
        <taxon>Goodeidae</taxon>
        <taxon>Ataeniobius</taxon>
    </lineage>
</organism>
<evidence type="ECO:0000313" key="2">
    <source>
        <dbReference type="EMBL" id="MED6258943.1"/>
    </source>
</evidence>
<comment type="caution">
    <text evidence="2">The sequence shown here is derived from an EMBL/GenBank/DDBJ whole genome shotgun (WGS) entry which is preliminary data.</text>
</comment>
<dbReference type="EMBL" id="JAHUTI010081724">
    <property type="protein sequence ID" value="MED6258943.1"/>
    <property type="molecule type" value="Genomic_DNA"/>
</dbReference>
<reference evidence="2 3" key="1">
    <citation type="submission" date="2021-07" db="EMBL/GenBank/DDBJ databases">
        <authorList>
            <person name="Palmer J.M."/>
        </authorList>
    </citation>
    <scope>NUCLEOTIDE SEQUENCE [LARGE SCALE GENOMIC DNA]</scope>
    <source>
        <strain evidence="2 3">AT_MEX2019</strain>
        <tissue evidence="2">Muscle</tissue>
    </source>
</reference>
<proteinExistence type="predicted"/>
<protein>
    <submittedName>
        <fullName evidence="2">Uncharacterized protein</fullName>
    </submittedName>
</protein>
<gene>
    <name evidence="2" type="ORF">ATANTOWER_014643</name>
</gene>
<evidence type="ECO:0000313" key="3">
    <source>
        <dbReference type="Proteomes" id="UP001345963"/>
    </source>
</evidence>
<dbReference type="Proteomes" id="UP001345963">
    <property type="component" value="Unassembled WGS sequence"/>
</dbReference>
<name>A0ABU7CB81_9TELE</name>